<evidence type="ECO:0000313" key="2">
    <source>
        <dbReference type="Proteomes" id="UP001205740"/>
    </source>
</evidence>
<name>A0ABT1GWE0_9NOCA</name>
<dbReference type="Pfam" id="PF12277">
    <property type="entry name" value="DUF3618"/>
    <property type="match status" value="1"/>
</dbReference>
<dbReference type="EMBL" id="JAMTCG010000001">
    <property type="protein sequence ID" value="MCP2158877.1"/>
    <property type="molecule type" value="Genomic_DNA"/>
</dbReference>
<evidence type="ECO:0000313" key="1">
    <source>
        <dbReference type="EMBL" id="MCP2158877.1"/>
    </source>
</evidence>
<dbReference type="Proteomes" id="UP001205740">
    <property type="component" value="Unassembled WGS sequence"/>
</dbReference>
<reference evidence="1 2" key="1">
    <citation type="submission" date="2022-06" db="EMBL/GenBank/DDBJ databases">
        <title>Genomic Encyclopedia of Archaeal and Bacterial Type Strains, Phase II (KMG-II): from individual species to whole genera.</title>
        <authorList>
            <person name="Goeker M."/>
        </authorList>
    </citation>
    <scope>NUCLEOTIDE SEQUENCE [LARGE SCALE GENOMIC DNA]</scope>
    <source>
        <strain evidence="1 2">DSM 45037</strain>
    </source>
</reference>
<keyword evidence="2" id="KW-1185">Reference proteome</keyword>
<dbReference type="InterPro" id="IPR022062">
    <property type="entry name" value="DUF3618"/>
</dbReference>
<organism evidence="1 2">
    <name type="scientific">Williamsia serinedens</name>
    <dbReference type="NCBI Taxonomy" id="391736"/>
    <lineage>
        <taxon>Bacteria</taxon>
        <taxon>Bacillati</taxon>
        <taxon>Actinomycetota</taxon>
        <taxon>Actinomycetes</taxon>
        <taxon>Mycobacteriales</taxon>
        <taxon>Nocardiaceae</taxon>
        <taxon>Williamsia</taxon>
    </lineage>
</organism>
<protein>
    <recommendedName>
        <fullName evidence="3">DUF3618 domain-containing protein</fullName>
    </recommendedName>
</protein>
<gene>
    <name evidence="1" type="ORF">LX12_000041</name>
</gene>
<accession>A0ABT1GWE0</accession>
<dbReference type="RefSeq" id="WP_253652512.1">
    <property type="nucleotide sequence ID" value="NZ_BAAAOE010000004.1"/>
</dbReference>
<comment type="caution">
    <text evidence="1">The sequence shown here is derived from an EMBL/GenBank/DDBJ whole genome shotgun (WGS) entry which is preliminary data.</text>
</comment>
<proteinExistence type="predicted"/>
<evidence type="ECO:0008006" key="3">
    <source>
        <dbReference type="Google" id="ProtNLM"/>
    </source>
</evidence>
<sequence>MARDPDSIERDIVRAREDLASTLDSLAERANPQRLAEDAKNGVVATLNTPAVKYPLIGVGVLVLALTIKKIVS</sequence>